<feature type="chain" id="PRO_5046730746" description="exo-alpha-sialidase" evidence="5">
    <location>
        <begin position="21"/>
        <end position="2135"/>
    </location>
</feature>
<dbReference type="InterPro" id="IPR008708">
    <property type="entry name" value="Neisseria_TspB"/>
</dbReference>
<evidence type="ECO:0000256" key="5">
    <source>
        <dbReference type="SAM" id="SignalP"/>
    </source>
</evidence>
<sequence length="2135" mass="224435">MLSAALALGGLSLAPTPATAATTPAVGQWIPVNIGQVKIETVTPDKASYDVGDVVALQFRMESNASAPQRDIVGSSTTLTNANQCNWTNLPAGTGGKYTCAASTAPQITYTVTQADATAGQAAFDLTWTQYPLVGGVRSGDPIVTTLNGTLPVTKPAAPQEPVVPADVTWAPADGLAAGLELHDLANRGESGWLRYRIPALSVAPNGDILAFYDGRPSMADLPSNITMLMRRSTDGGETWGPQTIVRQEAAPNGFGDASVIVDREADKVFLFYAASINQGFAGSGTGASHDDPNVLHADYSVSSDNGLTWTNHRITDQIKAGKTTWAGMFAASGEGIQLRQGEHAGRLIQQYTVRADGGNHAVSVYSDDHGATWHASAPVPGAGADENKSVELANGDVMVNTRRAPQRAYAVSTDQGETYGPWTNDPELPDPANNGSIIRAYPDAAPSDPKAQILLFSNTANANVRRNLTVRVSYDSGDTWPVSKVIQSGASAYSTLTPLPDETGELGAGGFGLFYERDGYRHISFTKFDLDWLGGTSAKLAATAPAMVGGATSAVDVTVTNQGGAALEAGTLQPATAGWTAPSVAVPALAAGASAQVTLQLTAPATADTRNHPVKLSYTNPEGTSAVTVGIQVTQGADFTAQPRFEIRPVLDAIYSNAPDGLLGDRIQPWVEVHNTGNVPLTGISFSAPSGASVCNVSSLAPGASHACKNNSPNRIVTESDLLAGVWSTTYTATATGAGQTVSATADLFPVDLREMRAGLDAQVWVPTGEFATSSLTRVPRVGAVGDPASGPLTLQVPANSRASAQLAVTAGLDLSGVKATVSGGTLPAGSVEVRYARYIPNTDQPGTFIADPLEVKESVDVPTSRNQPIWLTVKVPAGTAAGTYTTSVTVSSSAGEIGTYPIEVEVPDLQFRDVPERPFVLDLWQHPDTVADHLGLEHWSEAHFDALVPYWEDMAEAGQDVLNLVITEDPWLVDHQGTIRPQTASNYRSTVEWRYDGNAFSFDFSVFDRLVTDAKAAGIAKRIHAFTMLQFQSRDRLYYLDTTTNQWVNEPVTVGSARYNQAWGQFLSAFESHLKERGWWDDTSLAFDEQTLTRMNAMFAVLESVNPEWSGKIALAANTLAEADIADYISFNLSFLGSVSQDLIDSRRANGEPTLFYTWAEPTNPNTITATRPVNVRVLPWVVEQRDLDGYLRWTYNSWPTNVYENPKFRYAQGDEYLVYPGADGPVTSIRWELFKDGQEDAELLDIAKVELGTQHAAVAAALTQPLNSADTQTARVGLVAKRDAVIDALVNAEVVAATPITADKLSVQHAGDTATLSVEVRNRTDVAHDVTLGTEGNEIFLGAPVTVSVPAGGTITVQLPLGAGERTGWDEFTAKLTSGGVVLASRSFDLVAGGTFLSDMEWASSTNGWGPAERDTANGENAAGDGGPILLSGRTYAKGIGAHAASRIVIDLPADCTVLEFDYGIDDRMRGGTTANVIAKVEDGSGAQLWTSGVVTAASGTKRAAVDVTGVTRIQLVLDPNGGNGQDHFDWANAWVRCAAPVVADGPTIAVADAPAAMAWASDAQVSFATTNVPQFSTIEVTAPAGWQVSPSKQWAPEGEGTSSVTLRAPGSGSSGSITATLTTPDGRKATVSRTIQLTSVGQIDVAGVVAWDSAEPAEDQWWPGSGYVSAAVDGDTSTFWHTAWEGGDDAQPHSIVLDLGAEKTISSFTYVPRPKSVCTQSRNSAACNGQVVGFELYSGTGSFGTRTATELAGVSFAEPADAAYSLLRKGNFAATNTDPKTITFDAPVTTRYLKFVSTSAVADNAGGATTYPDGQPWTHAAELQVAAPVQPAELADVALQPKLLVTPGTVDQGGEVTVTGAGFAAGSEVTVTLGATVVTTTAGQDGTISAAVTVADDQAAGTVTILATDGTSTGSVDVTVKAVVSPSPEPSVSPSPEPSVSPSPEPSESPSPSPSPEPSQSPSPSASPSPSPSKSPSAKPTAPTTKPTKPGFVRTAPYTEPGKHRLNGRDWMTTCEAYSQTERCRTEIWATVVKVEDGQFVRESGWAFNNLTYLPFMTREAWKGNPLGQAGTFTSGGRQWKTECDTAATGRGACRSYTMTTVYAATAKPEGGYAFSQSNQWVFNSIVMFGN</sequence>
<dbReference type="PANTHER" id="PTHR10628">
    <property type="entry name" value="SIALIDASE"/>
    <property type="match status" value="1"/>
</dbReference>
<dbReference type="InterPro" id="IPR013783">
    <property type="entry name" value="Ig-like_fold"/>
</dbReference>
<organism evidence="7 8">
    <name type="scientific">Tessaracoccus lubricantis</name>
    <dbReference type="NCBI Taxonomy" id="545543"/>
    <lineage>
        <taxon>Bacteria</taxon>
        <taxon>Bacillati</taxon>
        <taxon>Actinomycetota</taxon>
        <taxon>Actinomycetes</taxon>
        <taxon>Propionibacteriales</taxon>
        <taxon>Propionibacteriaceae</taxon>
        <taxon>Tessaracoccus</taxon>
    </lineage>
</organism>
<dbReference type="Gene3D" id="2.120.10.10">
    <property type="match status" value="1"/>
</dbReference>
<dbReference type="CDD" id="cd15482">
    <property type="entry name" value="Sialidase_non-viral"/>
    <property type="match status" value="1"/>
</dbReference>
<dbReference type="SUPFAM" id="SSF49785">
    <property type="entry name" value="Galactose-binding domain-like"/>
    <property type="match status" value="2"/>
</dbReference>
<feature type="region of interest" description="Disordered" evidence="4">
    <location>
        <begin position="1593"/>
        <end position="1628"/>
    </location>
</feature>
<dbReference type="InterPro" id="IPR011040">
    <property type="entry name" value="Sialidase"/>
</dbReference>
<dbReference type="Pfam" id="PF13088">
    <property type="entry name" value="BNR_2"/>
    <property type="match status" value="1"/>
</dbReference>
<dbReference type="Pfam" id="PF10633">
    <property type="entry name" value="NPCBM_assoc"/>
    <property type="match status" value="1"/>
</dbReference>
<protein>
    <recommendedName>
        <fullName evidence="3">exo-alpha-sialidase</fullName>
        <ecNumber evidence="3">3.2.1.18</ecNumber>
    </recommendedName>
</protein>
<dbReference type="RefSeq" id="WP_345578413.1">
    <property type="nucleotide sequence ID" value="NZ_BAABLV010000008.1"/>
</dbReference>
<accession>A0ABP9F0Y2</accession>
<comment type="similarity">
    <text evidence="2">Belongs to the glycosyl hydrolase 33 family.</text>
</comment>
<comment type="catalytic activity">
    <reaction evidence="1">
        <text>Hydrolysis of alpha-(2-&gt;3)-, alpha-(2-&gt;6)-, alpha-(2-&gt;8)- glycosidic linkages of terminal sialic acid residues in oligosaccharides, glycoproteins, glycolipids, colominic acid and synthetic substrates.</text>
        <dbReference type="EC" id="3.2.1.18"/>
    </reaction>
</comment>
<evidence type="ECO:0000256" key="4">
    <source>
        <dbReference type="SAM" id="MobiDB-lite"/>
    </source>
</evidence>
<dbReference type="EMBL" id="BAABLV010000008">
    <property type="protein sequence ID" value="GAA4891111.1"/>
    <property type="molecule type" value="Genomic_DNA"/>
</dbReference>
<dbReference type="InterPro" id="IPR025150">
    <property type="entry name" value="GH123_cat"/>
</dbReference>
<keyword evidence="5" id="KW-0732">Signal</keyword>
<dbReference type="InterPro" id="IPR053850">
    <property type="entry name" value="Glyco_hydro_123_N_2"/>
</dbReference>
<gene>
    <name evidence="7" type="ORF">GCM10025789_04760</name>
</gene>
<keyword evidence="8" id="KW-1185">Reference proteome</keyword>
<dbReference type="InterPro" id="IPR038637">
    <property type="entry name" value="NPCBM_sf"/>
</dbReference>
<feature type="region of interest" description="Disordered" evidence="4">
    <location>
        <begin position="1929"/>
        <end position="2009"/>
    </location>
</feature>
<dbReference type="InterPro" id="IPR000421">
    <property type="entry name" value="FA58C"/>
</dbReference>
<dbReference type="Pfam" id="PF13320">
    <property type="entry name" value="GH123_cat"/>
    <property type="match status" value="1"/>
</dbReference>
<dbReference type="Pfam" id="PF22680">
    <property type="entry name" value="Glyco_hydro_123_N_2"/>
    <property type="match status" value="1"/>
</dbReference>
<evidence type="ECO:0000313" key="7">
    <source>
        <dbReference type="EMBL" id="GAA4891111.1"/>
    </source>
</evidence>
<dbReference type="InterPro" id="IPR008979">
    <property type="entry name" value="Galactose-bd-like_sf"/>
</dbReference>
<feature type="signal peptide" evidence="5">
    <location>
        <begin position="1"/>
        <end position="20"/>
    </location>
</feature>
<comment type="caution">
    <text evidence="7">The sequence shown here is derived from an EMBL/GenBank/DDBJ whole genome shotgun (WGS) entry which is preliminary data.</text>
</comment>
<dbReference type="Pfam" id="PF08305">
    <property type="entry name" value="NPCBM"/>
    <property type="match status" value="1"/>
</dbReference>
<feature type="compositionally biased region" description="Pro residues" evidence="4">
    <location>
        <begin position="1931"/>
        <end position="1977"/>
    </location>
</feature>
<feature type="compositionally biased region" description="Low complexity" evidence="4">
    <location>
        <begin position="1978"/>
        <end position="1994"/>
    </location>
</feature>
<feature type="compositionally biased region" description="Polar residues" evidence="4">
    <location>
        <begin position="1618"/>
        <end position="1627"/>
    </location>
</feature>
<evidence type="ECO:0000256" key="1">
    <source>
        <dbReference type="ARBA" id="ARBA00000427"/>
    </source>
</evidence>
<evidence type="ECO:0000313" key="8">
    <source>
        <dbReference type="Proteomes" id="UP001501521"/>
    </source>
</evidence>
<evidence type="ECO:0000256" key="3">
    <source>
        <dbReference type="ARBA" id="ARBA00012733"/>
    </source>
</evidence>
<dbReference type="Pfam" id="PF00754">
    <property type="entry name" value="F5_F8_type_C"/>
    <property type="match status" value="1"/>
</dbReference>
<feature type="domain" description="F5/8 type C" evidence="6">
    <location>
        <begin position="1642"/>
        <end position="1799"/>
    </location>
</feature>
<evidence type="ECO:0000256" key="2">
    <source>
        <dbReference type="ARBA" id="ARBA00009348"/>
    </source>
</evidence>
<proteinExistence type="inferred from homology"/>
<dbReference type="PROSITE" id="PS50022">
    <property type="entry name" value="FA58C_3"/>
    <property type="match status" value="1"/>
</dbReference>
<reference evidence="8" key="1">
    <citation type="journal article" date="2019" name="Int. J. Syst. Evol. Microbiol.">
        <title>The Global Catalogue of Microorganisms (GCM) 10K type strain sequencing project: providing services to taxonomists for standard genome sequencing and annotation.</title>
        <authorList>
            <consortium name="The Broad Institute Genomics Platform"/>
            <consortium name="The Broad Institute Genome Sequencing Center for Infectious Disease"/>
            <person name="Wu L."/>
            <person name="Ma J."/>
        </authorList>
    </citation>
    <scope>NUCLEOTIDE SEQUENCE [LARGE SCALE GENOMIC DNA]</scope>
    <source>
        <strain evidence="8">JCM 19125</strain>
    </source>
</reference>
<name>A0ABP9F0Y2_9ACTN</name>
<dbReference type="InterPro" id="IPR036278">
    <property type="entry name" value="Sialidase_sf"/>
</dbReference>
<dbReference type="InterPro" id="IPR018905">
    <property type="entry name" value="A-galactase_NEW3"/>
</dbReference>
<dbReference type="SUPFAM" id="SSF50939">
    <property type="entry name" value="Sialidases"/>
    <property type="match status" value="1"/>
</dbReference>
<dbReference type="Gene3D" id="2.60.120.1060">
    <property type="entry name" value="NPCBM/NEW2 domain"/>
    <property type="match status" value="1"/>
</dbReference>
<dbReference type="InterPro" id="IPR026856">
    <property type="entry name" value="Sialidase_fam"/>
</dbReference>
<dbReference type="InterPro" id="IPR013222">
    <property type="entry name" value="Glyco_hyd_98_carb-bd"/>
</dbReference>
<dbReference type="SMART" id="SM00776">
    <property type="entry name" value="NPCBM"/>
    <property type="match status" value="1"/>
</dbReference>
<dbReference type="PANTHER" id="PTHR10628:SF30">
    <property type="entry name" value="EXO-ALPHA-SIALIDASE"/>
    <property type="match status" value="1"/>
</dbReference>
<dbReference type="EC" id="3.2.1.18" evidence="3"/>
<dbReference type="Proteomes" id="UP001501521">
    <property type="component" value="Unassembled WGS sequence"/>
</dbReference>
<dbReference type="Gene3D" id="2.60.40.10">
    <property type="entry name" value="Immunoglobulins"/>
    <property type="match status" value="1"/>
</dbReference>
<dbReference type="Pfam" id="PF05616">
    <property type="entry name" value="Neisseria_TspB"/>
    <property type="match status" value="1"/>
</dbReference>
<dbReference type="Gene3D" id="2.60.120.260">
    <property type="entry name" value="Galactose-binding domain-like"/>
    <property type="match status" value="1"/>
</dbReference>
<evidence type="ECO:0000259" key="6">
    <source>
        <dbReference type="PROSITE" id="PS50022"/>
    </source>
</evidence>